<feature type="transmembrane region" description="Helical" evidence="1">
    <location>
        <begin position="259"/>
        <end position="278"/>
    </location>
</feature>
<feature type="transmembrane region" description="Helical" evidence="1">
    <location>
        <begin position="298"/>
        <end position="315"/>
    </location>
</feature>
<sequence>MLKILKQPPLIGIIAFMAVLFVQPLGHIIMILMEQLISSGTRWYGPVFDVPPVIPEGFEDFSVIDNSIYLTAFIMGAVGLVIIIWGIQKNTEIAGTWAGFVGASLLWTGWVEFSIHFHARYFGVKALCGPGEWAYACAENPATKPEYFLMQGSVGFLLAIGIFFLFNKETRCNAFRWVHRVFRVNVGKPSPGLTRNFANIVAVETLFILWFFYVYLMFVYDEVMFGEHHWFAYASFVGFGLWSLYLIQRLLRFKRVTVALRYAIPTAIIFWNTIEIMGRWDWFKEFWIHPLDYKLESAAVLVGLIGFAIISIKTAKNKDKQID</sequence>
<name>A0A3B0T0A9_9ZZZZ</name>
<feature type="transmembrane region" description="Helical" evidence="1">
    <location>
        <begin position="94"/>
        <end position="111"/>
    </location>
</feature>
<keyword evidence="1" id="KW-0472">Membrane</keyword>
<feature type="transmembrane region" description="Helical" evidence="1">
    <location>
        <begin position="68"/>
        <end position="87"/>
    </location>
</feature>
<feature type="transmembrane region" description="Helical" evidence="1">
    <location>
        <begin position="12"/>
        <end position="33"/>
    </location>
</feature>
<dbReference type="AlphaFoldDB" id="A0A3B0T0A9"/>
<dbReference type="EMBL" id="UOEJ01000159">
    <property type="protein sequence ID" value="VAW02254.1"/>
    <property type="molecule type" value="Genomic_DNA"/>
</dbReference>
<keyword evidence="1" id="KW-0812">Transmembrane</keyword>
<organism evidence="2">
    <name type="scientific">hydrothermal vent metagenome</name>
    <dbReference type="NCBI Taxonomy" id="652676"/>
    <lineage>
        <taxon>unclassified sequences</taxon>
        <taxon>metagenomes</taxon>
        <taxon>ecological metagenomes</taxon>
    </lineage>
</organism>
<reference evidence="2" key="1">
    <citation type="submission" date="2018-06" db="EMBL/GenBank/DDBJ databases">
        <authorList>
            <person name="Zhirakovskaya E."/>
        </authorList>
    </citation>
    <scope>NUCLEOTIDE SEQUENCE</scope>
</reference>
<proteinExistence type="predicted"/>
<feature type="transmembrane region" description="Helical" evidence="1">
    <location>
        <begin position="230"/>
        <end position="247"/>
    </location>
</feature>
<evidence type="ECO:0000313" key="2">
    <source>
        <dbReference type="EMBL" id="VAW02254.1"/>
    </source>
</evidence>
<accession>A0A3B0T0A9</accession>
<evidence type="ECO:0000256" key="1">
    <source>
        <dbReference type="SAM" id="Phobius"/>
    </source>
</evidence>
<feature type="transmembrane region" description="Helical" evidence="1">
    <location>
        <begin position="197"/>
        <end position="218"/>
    </location>
</feature>
<keyword evidence="1" id="KW-1133">Transmembrane helix</keyword>
<gene>
    <name evidence="2" type="ORF">MNBD_ALPHA01-1992</name>
</gene>
<feature type="transmembrane region" description="Helical" evidence="1">
    <location>
        <begin position="148"/>
        <end position="166"/>
    </location>
</feature>
<protein>
    <submittedName>
        <fullName evidence="2">Uncharacterized protein</fullName>
    </submittedName>
</protein>